<name>A0A0F9K8S3_9ZZZZ</name>
<sequence>MYDRKEAKSMVNNLETIVKRQESNRIAVELDETLTWDRVANHMRDHYGYDPDNCQLSEVILSVRKLMRQVVQVVEDDEDSVVDVRKRYCSVCGQLCEGHGEL</sequence>
<gene>
    <name evidence="1" type="ORF">LCGC14_1434700</name>
</gene>
<comment type="caution">
    <text evidence="1">The sequence shown here is derived from an EMBL/GenBank/DDBJ whole genome shotgun (WGS) entry which is preliminary data.</text>
</comment>
<dbReference type="AlphaFoldDB" id="A0A0F9K8S3"/>
<protein>
    <submittedName>
        <fullName evidence="1">Uncharacterized protein</fullName>
    </submittedName>
</protein>
<accession>A0A0F9K8S3</accession>
<proteinExistence type="predicted"/>
<evidence type="ECO:0000313" key="1">
    <source>
        <dbReference type="EMBL" id="KKM71041.1"/>
    </source>
</evidence>
<dbReference type="EMBL" id="LAZR01009709">
    <property type="protein sequence ID" value="KKM71041.1"/>
    <property type="molecule type" value="Genomic_DNA"/>
</dbReference>
<organism evidence="1">
    <name type="scientific">marine sediment metagenome</name>
    <dbReference type="NCBI Taxonomy" id="412755"/>
    <lineage>
        <taxon>unclassified sequences</taxon>
        <taxon>metagenomes</taxon>
        <taxon>ecological metagenomes</taxon>
    </lineage>
</organism>
<reference evidence="1" key="1">
    <citation type="journal article" date="2015" name="Nature">
        <title>Complex archaea that bridge the gap between prokaryotes and eukaryotes.</title>
        <authorList>
            <person name="Spang A."/>
            <person name="Saw J.H."/>
            <person name="Jorgensen S.L."/>
            <person name="Zaremba-Niedzwiedzka K."/>
            <person name="Martijn J."/>
            <person name="Lind A.E."/>
            <person name="van Eijk R."/>
            <person name="Schleper C."/>
            <person name="Guy L."/>
            <person name="Ettema T.J."/>
        </authorList>
    </citation>
    <scope>NUCLEOTIDE SEQUENCE</scope>
</reference>